<dbReference type="Pfam" id="PF16016">
    <property type="entry name" value="VASt"/>
    <property type="match status" value="1"/>
</dbReference>
<evidence type="ECO:0000256" key="2">
    <source>
        <dbReference type="ARBA" id="ARBA00022692"/>
    </source>
</evidence>
<feature type="transmembrane region" description="Helical" evidence="6">
    <location>
        <begin position="586"/>
        <end position="605"/>
    </location>
</feature>
<proteinExistence type="predicted"/>
<evidence type="ECO:0000256" key="3">
    <source>
        <dbReference type="ARBA" id="ARBA00022989"/>
    </source>
</evidence>
<dbReference type="SMART" id="SM00568">
    <property type="entry name" value="GRAM"/>
    <property type="match status" value="1"/>
</dbReference>
<dbReference type="Gene3D" id="2.30.29.30">
    <property type="entry name" value="Pleckstrin-homology domain (PH domain)/Phosphotyrosine-binding domain (PTB)"/>
    <property type="match status" value="1"/>
</dbReference>
<keyword evidence="9" id="KW-1185">Reference proteome</keyword>
<dbReference type="InterPro" id="IPR051482">
    <property type="entry name" value="Cholesterol_transport"/>
</dbReference>
<dbReference type="Proteomes" id="UP001497472">
    <property type="component" value="Unassembled WGS sequence"/>
</dbReference>
<dbReference type="AlphaFoldDB" id="A0AAV1J1S4"/>
<dbReference type="Pfam" id="PF02893">
    <property type="entry name" value="GRAM"/>
    <property type="match status" value="1"/>
</dbReference>
<dbReference type="GO" id="GO:0005886">
    <property type="term" value="C:plasma membrane"/>
    <property type="evidence" value="ECO:0007669"/>
    <property type="project" value="TreeGrafter"/>
</dbReference>
<dbReference type="InterPro" id="IPR031968">
    <property type="entry name" value="VASt"/>
</dbReference>
<dbReference type="PANTHER" id="PTHR23319:SF4">
    <property type="entry name" value="GRAM DOMAIN CONTAINING 1B, ISOFORM E"/>
    <property type="match status" value="1"/>
</dbReference>
<dbReference type="GO" id="GO:0032934">
    <property type="term" value="F:sterol binding"/>
    <property type="evidence" value="ECO:0007669"/>
    <property type="project" value="TreeGrafter"/>
</dbReference>
<sequence length="694" mass="77917">MTSPELESRNVALSVRKSVENLVVSSQDAIGQSISQALSFSGISNSQVQETRNLSRSPSPSLRLTECRENYENDNDGKSDTSVTVSSGAAGDVSAGVDVALVASLKPEFNKQLSNPGSRSSDGSGRAKKKSWYNSLYPTYKTKSEDFKRLFKDLPDDERLIVDYSCAIQRDILAHGRLYASQSYLCFYANIFGWETSMTLRWKDVTAITKEKTALVIPNAILVCTESEKNFLTSFSGRDKAYLMLFRIWQNALMDQPMTTNEIWQWVHTCYGQELGFDSDDEGYTRETDDAPQLPDTSEEAVDASSIEQDGREGRDTRGISPPLLNGDGDMVGVDRDREADTLPTDMSDTSESEPDRQHNNTEDLSCTSPHEGKVLLQGAYPFNIDQLFTMIFTNSRFHLELLALRGASDYVQAPWRRQNGVKCRQVSYRLSLTSGPIGPKEVHVSETQTMNKCSKPGYLYSINCSSENSGIPYADYFSVEAHYCLQRSSDTVTQLTLYGWVNYKKSMWPMVKAFLEKNTMNGLEEFSRMLESQLRAQLAPAAPAARIRRRRRHDVTSSPLSPVVSSTVPLSNALPVRQAAPSRSVPWLLAALVMLLAINALLYWNLYYADRRIDFDDLQTRLSSARTSQTAEWSAQLARHTLRQRHQLLAWRDALSRTVAHLTQTEQALSKLLETIKPVLEKAEGDDQTHKEL</sequence>
<dbReference type="GO" id="GO:0140268">
    <property type="term" value="C:endoplasmic reticulum-plasma membrane contact site"/>
    <property type="evidence" value="ECO:0007669"/>
    <property type="project" value="TreeGrafter"/>
</dbReference>
<evidence type="ECO:0000256" key="1">
    <source>
        <dbReference type="ARBA" id="ARBA00004167"/>
    </source>
</evidence>
<comment type="subcellular location">
    <subcellularLocation>
        <location evidence="1">Membrane</location>
        <topology evidence="1">Single-pass membrane protein</topology>
    </subcellularLocation>
</comment>
<name>A0AAV1J1S4_9NEOP</name>
<evidence type="ECO:0000313" key="8">
    <source>
        <dbReference type="EMBL" id="CAK1541929.1"/>
    </source>
</evidence>
<gene>
    <name evidence="8" type="ORF">LNINA_LOCUS1875</name>
</gene>
<dbReference type="PROSITE" id="PS51778">
    <property type="entry name" value="VAST"/>
    <property type="match status" value="1"/>
</dbReference>
<feature type="compositionally biased region" description="Basic and acidic residues" evidence="5">
    <location>
        <begin position="309"/>
        <end position="318"/>
    </location>
</feature>
<dbReference type="FunFam" id="2.30.29.30:FF:000008">
    <property type="entry name" value="GRAM domain containing 1B"/>
    <property type="match status" value="1"/>
</dbReference>
<evidence type="ECO:0000256" key="5">
    <source>
        <dbReference type="SAM" id="MobiDB-lite"/>
    </source>
</evidence>
<evidence type="ECO:0000259" key="7">
    <source>
        <dbReference type="PROSITE" id="PS51778"/>
    </source>
</evidence>
<comment type="caution">
    <text evidence="8">The sequence shown here is derived from an EMBL/GenBank/DDBJ whole genome shotgun (WGS) entry which is preliminary data.</text>
</comment>
<evidence type="ECO:0000313" key="9">
    <source>
        <dbReference type="Proteomes" id="UP001497472"/>
    </source>
</evidence>
<protein>
    <recommendedName>
        <fullName evidence="7">VASt domain-containing protein</fullName>
    </recommendedName>
</protein>
<organism evidence="8 9">
    <name type="scientific">Leptosia nina</name>
    <dbReference type="NCBI Taxonomy" id="320188"/>
    <lineage>
        <taxon>Eukaryota</taxon>
        <taxon>Metazoa</taxon>
        <taxon>Ecdysozoa</taxon>
        <taxon>Arthropoda</taxon>
        <taxon>Hexapoda</taxon>
        <taxon>Insecta</taxon>
        <taxon>Pterygota</taxon>
        <taxon>Neoptera</taxon>
        <taxon>Endopterygota</taxon>
        <taxon>Lepidoptera</taxon>
        <taxon>Glossata</taxon>
        <taxon>Ditrysia</taxon>
        <taxon>Papilionoidea</taxon>
        <taxon>Pieridae</taxon>
        <taxon>Pierinae</taxon>
        <taxon>Leptosia</taxon>
    </lineage>
</organism>
<dbReference type="CDD" id="cd13220">
    <property type="entry name" value="PH-GRAM_GRAMDC"/>
    <property type="match status" value="1"/>
</dbReference>
<dbReference type="GO" id="GO:0032366">
    <property type="term" value="P:intracellular sterol transport"/>
    <property type="evidence" value="ECO:0007669"/>
    <property type="project" value="TreeGrafter"/>
</dbReference>
<keyword evidence="4 6" id="KW-0472">Membrane</keyword>
<evidence type="ECO:0000256" key="6">
    <source>
        <dbReference type="SAM" id="Phobius"/>
    </source>
</evidence>
<dbReference type="PANTHER" id="PTHR23319">
    <property type="entry name" value="GRAM DOMAIN CONTAINING 1B, ISOFORM E"/>
    <property type="match status" value="1"/>
</dbReference>
<dbReference type="GO" id="GO:0120015">
    <property type="term" value="F:sterol transfer activity"/>
    <property type="evidence" value="ECO:0007669"/>
    <property type="project" value="TreeGrafter"/>
</dbReference>
<feature type="region of interest" description="Disordered" evidence="5">
    <location>
        <begin position="278"/>
        <end position="370"/>
    </location>
</feature>
<reference evidence="8 9" key="1">
    <citation type="submission" date="2023-11" db="EMBL/GenBank/DDBJ databases">
        <authorList>
            <person name="Okamura Y."/>
        </authorList>
    </citation>
    <scope>NUCLEOTIDE SEQUENCE [LARGE SCALE GENOMIC DNA]</scope>
</reference>
<dbReference type="EMBL" id="CAVLEF010000003">
    <property type="protein sequence ID" value="CAK1541929.1"/>
    <property type="molecule type" value="Genomic_DNA"/>
</dbReference>
<dbReference type="InterPro" id="IPR004182">
    <property type="entry name" value="GRAM"/>
</dbReference>
<dbReference type="InterPro" id="IPR011993">
    <property type="entry name" value="PH-like_dom_sf"/>
</dbReference>
<keyword evidence="2 6" id="KW-0812">Transmembrane</keyword>
<feature type="domain" description="VASt" evidence="7">
    <location>
        <begin position="372"/>
        <end position="543"/>
    </location>
</feature>
<accession>A0AAV1J1S4</accession>
<dbReference type="GO" id="GO:0005789">
    <property type="term" value="C:endoplasmic reticulum membrane"/>
    <property type="evidence" value="ECO:0007669"/>
    <property type="project" value="TreeGrafter"/>
</dbReference>
<keyword evidence="3 6" id="KW-1133">Transmembrane helix</keyword>
<evidence type="ECO:0000256" key="4">
    <source>
        <dbReference type="ARBA" id="ARBA00023136"/>
    </source>
</evidence>